<dbReference type="AlphaFoldDB" id="A0A0G0Y272"/>
<proteinExistence type="predicted"/>
<feature type="transmembrane region" description="Helical" evidence="1">
    <location>
        <begin position="297"/>
        <end position="321"/>
    </location>
</feature>
<organism evidence="2 3">
    <name type="scientific">Candidatus Amesbacteria bacterium GW2011_GWA2_42_12</name>
    <dbReference type="NCBI Taxonomy" id="1618356"/>
    <lineage>
        <taxon>Bacteria</taxon>
        <taxon>Candidatus Amesiibacteriota</taxon>
    </lineage>
</organism>
<feature type="transmembrane region" description="Helical" evidence="1">
    <location>
        <begin position="130"/>
        <end position="152"/>
    </location>
</feature>
<name>A0A0G0Y272_9BACT</name>
<reference evidence="2 3" key="1">
    <citation type="journal article" date="2015" name="Nature">
        <title>rRNA introns, odd ribosomes, and small enigmatic genomes across a large radiation of phyla.</title>
        <authorList>
            <person name="Brown C.T."/>
            <person name="Hug L.A."/>
            <person name="Thomas B.C."/>
            <person name="Sharon I."/>
            <person name="Castelle C.J."/>
            <person name="Singh A."/>
            <person name="Wilkins M.J."/>
            <person name="Williams K.H."/>
            <person name="Banfield J.F."/>
        </authorList>
    </citation>
    <scope>NUCLEOTIDE SEQUENCE [LARGE SCALE GENOMIC DNA]</scope>
</reference>
<feature type="transmembrane region" description="Helical" evidence="1">
    <location>
        <begin position="46"/>
        <end position="65"/>
    </location>
</feature>
<dbReference type="EMBL" id="LCCN01000032">
    <property type="protein sequence ID" value="KKS30737.1"/>
    <property type="molecule type" value="Genomic_DNA"/>
</dbReference>
<feature type="non-terminal residue" evidence="2">
    <location>
        <position position="432"/>
    </location>
</feature>
<feature type="transmembrane region" description="Helical" evidence="1">
    <location>
        <begin position="103"/>
        <end position="123"/>
    </location>
</feature>
<keyword evidence="1" id="KW-0812">Transmembrane</keyword>
<feature type="transmembrane region" description="Helical" evidence="1">
    <location>
        <begin position="77"/>
        <end position="97"/>
    </location>
</feature>
<dbReference type="STRING" id="1618356.UU93_C0032G0001"/>
<sequence>MTNAMQEKLYQRVGVISEFLVYVLVGITPVFFLPFTADFFDYNKQFLIFAGAIFAVIAWTAQTLIKRMLRLTVSPATLAVVAVAVAYLLSSFFATPYLDEALLGRSLLIFSLTVLFIFATSVGREMKARWFLVAATIGGLLASTLTALEFAGFGLSKLMSFLLKLDIGGSNFFHPTGSILAGALFLAPLIVANGVEAFAKKSVWRVVHGVFAGVLTAAFIFHIWLMLPGKPTSLTTPSFGASWSIAIDTLKDPRTAFLGVGPESYLVAFTQFRPANMNLTPTWNLRFLQASNEPLNLLTTLGVVGFCAWIFLIIAGIKTALPLKTESRSLVVLLGVAFLEQLFFPANPTLLVLVYLTLVALVLLEKQKRDSSVSDLIFHVFAIKIVSPDASVRTEQHVATTAVTVILSIALLAGAATSAYVVGKTYAQEHLL</sequence>
<protein>
    <recommendedName>
        <fullName evidence="4">O-antigen polymerase</fullName>
    </recommendedName>
</protein>
<dbReference type="Proteomes" id="UP000034160">
    <property type="component" value="Unassembled WGS sequence"/>
</dbReference>
<gene>
    <name evidence="2" type="ORF">UU93_C0032G0001</name>
</gene>
<keyword evidence="1" id="KW-0472">Membrane</keyword>
<keyword evidence="1" id="KW-1133">Transmembrane helix</keyword>
<evidence type="ECO:0000313" key="3">
    <source>
        <dbReference type="Proteomes" id="UP000034160"/>
    </source>
</evidence>
<feature type="transmembrane region" description="Helical" evidence="1">
    <location>
        <begin position="172"/>
        <end position="191"/>
    </location>
</feature>
<evidence type="ECO:0000256" key="1">
    <source>
        <dbReference type="SAM" id="Phobius"/>
    </source>
</evidence>
<evidence type="ECO:0008006" key="4">
    <source>
        <dbReference type="Google" id="ProtNLM"/>
    </source>
</evidence>
<feature type="transmembrane region" description="Helical" evidence="1">
    <location>
        <begin position="20"/>
        <end position="40"/>
    </location>
</feature>
<comment type="caution">
    <text evidence="2">The sequence shown here is derived from an EMBL/GenBank/DDBJ whole genome shotgun (WGS) entry which is preliminary data.</text>
</comment>
<feature type="transmembrane region" description="Helical" evidence="1">
    <location>
        <begin position="398"/>
        <end position="422"/>
    </location>
</feature>
<feature type="transmembrane region" description="Helical" evidence="1">
    <location>
        <begin position="342"/>
        <end position="364"/>
    </location>
</feature>
<feature type="transmembrane region" description="Helical" evidence="1">
    <location>
        <begin position="203"/>
        <end position="227"/>
    </location>
</feature>
<accession>A0A0G0Y272</accession>
<evidence type="ECO:0000313" key="2">
    <source>
        <dbReference type="EMBL" id="KKS30737.1"/>
    </source>
</evidence>